<feature type="domain" description="DHHA2" evidence="6">
    <location>
        <begin position="336"/>
        <end position="512"/>
    </location>
</feature>
<evidence type="ECO:0000256" key="5">
    <source>
        <dbReference type="SAM" id="MobiDB-lite"/>
    </source>
</evidence>
<dbReference type="AlphaFoldDB" id="A0A0D1ZH78"/>
<comment type="cofactor">
    <cofactor evidence="1">
        <name>Mn(2+)</name>
        <dbReference type="ChEBI" id="CHEBI:29035"/>
    </cofactor>
</comment>
<dbReference type="STRING" id="212818.A0A0D1ZH78"/>
<keyword evidence="2" id="KW-0479">Metal-binding</keyword>
<dbReference type="PANTHER" id="PTHR12112:SF39">
    <property type="entry name" value="EG:152A3.5 PROTEIN (FBGN0003116_PN PROTEIN)"/>
    <property type="match status" value="1"/>
</dbReference>
<dbReference type="InterPro" id="IPR001667">
    <property type="entry name" value="DDH_dom"/>
</dbReference>
<evidence type="ECO:0000256" key="1">
    <source>
        <dbReference type="ARBA" id="ARBA00001936"/>
    </source>
</evidence>
<evidence type="ECO:0000256" key="4">
    <source>
        <dbReference type="ARBA" id="ARBA00023211"/>
    </source>
</evidence>
<dbReference type="SMART" id="SM01131">
    <property type="entry name" value="DHHA2"/>
    <property type="match status" value="1"/>
</dbReference>
<feature type="region of interest" description="Disordered" evidence="5">
    <location>
        <begin position="235"/>
        <end position="264"/>
    </location>
</feature>
<dbReference type="Gene3D" id="3.90.1640.10">
    <property type="entry name" value="inorganic pyrophosphatase (n-terminal core)"/>
    <property type="match status" value="1"/>
</dbReference>
<name>A0A0D1ZH78_EXOME</name>
<sequence>MASTDSVMPSLSSYLSLIRKAAFQSPRPSAAPTLILGNPSADLDSFVSAILLSYFYNCNSQSQDRQRRQQHLSPGYIPILNLPTVASSDLWRLRPEFGVAIRLALGHSTAEIDVCEDHADQSKVPELEQVVTIADVKKHRDSNLIPARLFSNSDKDSNEGQQQRLLLVDHNAPSIPGLSESAIRSRFTVMGVIDHHVDEDYVSKKPEDTNPRIITTGIGSCTSLVVQHLRDEGMWPSPDNFSKDSKSSHKNSSEGDKEGAGQLSTEKPLEQLAKLALAPILIDTANLLATGDKCSDTDRCAVRFLESFILAPAAHSNLSTTTNDAQGSHWDRDSFYSCISTTKTNSLDLLTTQETFDRDYKSWSEAQVHSQAHDKSAPQIEIGIASLVRPLSWLVTHGPAPSTVKSFVAEMRTFATAEERRLGVFMLLTRREDGGKELVLAVLDDAGRGLVHDFETKAGPELQLRAWATKKGDWEASVPQELRANFVDAAVWDMRDTSKSRKQVGPLVRQCVRELK</sequence>
<dbReference type="Pfam" id="PF02833">
    <property type="entry name" value="DHHA2"/>
    <property type="match status" value="1"/>
</dbReference>
<evidence type="ECO:0000256" key="3">
    <source>
        <dbReference type="ARBA" id="ARBA00022801"/>
    </source>
</evidence>
<dbReference type="OMA" id="DYKDWTE"/>
<evidence type="ECO:0000256" key="2">
    <source>
        <dbReference type="ARBA" id="ARBA00022723"/>
    </source>
</evidence>
<feature type="compositionally biased region" description="Basic and acidic residues" evidence="5">
    <location>
        <begin position="241"/>
        <end position="259"/>
    </location>
</feature>
<reference evidence="7 8" key="1">
    <citation type="submission" date="2015-01" db="EMBL/GenBank/DDBJ databases">
        <title>The Genome Sequence of Exophiala mesophila CBS40295.</title>
        <authorList>
            <consortium name="The Broad Institute Genomics Platform"/>
            <person name="Cuomo C."/>
            <person name="de Hoog S."/>
            <person name="Gorbushina A."/>
            <person name="Stielow B."/>
            <person name="Teixiera M."/>
            <person name="Abouelleil A."/>
            <person name="Chapman S.B."/>
            <person name="Priest M."/>
            <person name="Young S.K."/>
            <person name="Wortman J."/>
            <person name="Nusbaum C."/>
            <person name="Birren B."/>
        </authorList>
    </citation>
    <scope>NUCLEOTIDE SEQUENCE [LARGE SCALE GENOMIC DNA]</scope>
    <source>
        <strain evidence="7 8">CBS 40295</strain>
    </source>
</reference>
<dbReference type="VEuPathDB" id="FungiDB:PV10_04397"/>
<keyword evidence="4" id="KW-0464">Manganese</keyword>
<keyword evidence="3" id="KW-0378">Hydrolase</keyword>
<evidence type="ECO:0000313" key="8">
    <source>
        <dbReference type="Proteomes" id="UP000054302"/>
    </source>
</evidence>
<dbReference type="RefSeq" id="XP_016224733.1">
    <property type="nucleotide sequence ID" value="XM_016368945.1"/>
</dbReference>
<organism evidence="7 8">
    <name type="scientific">Exophiala mesophila</name>
    <name type="common">Black yeast-like fungus</name>
    <dbReference type="NCBI Taxonomy" id="212818"/>
    <lineage>
        <taxon>Eukaryota</taxon>
        <taxon>Fungi</taxon>
        <taxon>Dikarya</taxon>
        <taxon>Ascomycota</taxon>
        <taxon>Pezizomycotina</taxon>
        <taxon>Eurotiomycetes</taxon>
        <taxon>Chaetothyriomycetidae</taxon>
        <taxon>Chaetothyriales</taxon>
        <taxon>Herpotrichiellaceae</taxon>
        <taxon>Exophiala</taxon>
    </lineage>
</organism>
<dbReference type="OrthoDB" id="374045at2759"/>
<dbReference type="GO" id="GO:0004309">
    <property type="term" value="F:exopolyphosphatase activity"/>
    <property type="evidence" value="ECO:0007669"/>
    <property type="project" value="TreeGrafter"/>
</dbReference>
<dbReference type="GeneID" id="27322242"/>
<evidence type="ECO:0000313" key="7">
    <source>
        <dbReference type="EMBL" id="KIV93159.1"/>
    </source>
</evidence>
<dbReference type="InterPro" id="IPR038763">
    <property type="entry name" value="DHH_sf"/>
</dbReference>
<dbReference type="Pfam" id="PF01368">
    <property type="entry name" value="DHH"/>
    <property type="match status" value="1"/>
</dbReference>
<dbReference type="PANTHER" id="PTHR12112">
    <property type="entry name" value="BNIP - RELATED"/>
    <property type="match status" value="1"/>
</dbReference>
<protein>
    <recommendedName>
        <fullName evidence="6">DHHA2 domain-containing protein</fullName>
    </recommendedName>
</protein>
<gene>
    <name evidence="7" type="ORF">PV10_04397</name>
</gene>
<dbReference type="EMBL" id="KN847522">
    <property type="protein sequence ID" value="KIV93159.1"/>
    <property type="molecule type" value="Genomic_DNA"/>
</dbReference>
<dbReference type="Gene3D" id="3.10.310.20">
    <property type="entry name" value="DHHA2 domain"/>
    <property type="match status" value="1"/>
</dbReference>
<dbReference type="GO" id="GO:0005737">
    <property type="term" value="C:cytoplasm"/>
    <property type="evidence" value="ECO:0007669"/>
    <property type="project" value="InterPro"/>
</dbReference>
<accession>A0A0D1ZH78</accession>
<dbReference type="GO" id="GO:0046872">
    <property type="term" value="F:metal ion binding"/>
    <property type="evidence" value="ECO:0007669"/>
    <property type="project" value="UniProtKB-KW"/>
</dbReference>
<keyword evidence="8" id="KW-1185">Reference proteome</keyword>
<evidence type="ECO:0000259" key="6">
    <source>
        <dbReference type="SMART" id="SM01131"/>
    </source>
</evidence>
<dbReference type="InterPro" id="IPR004097">
    <property type="entry name" value="DHHA2"/>
</dbReference>
<dbReference type="SUPFAM" id="SSF64182">
    <property type="entry name" value="DHH phosphoesterases"/>
    <property type="match status" value="1"/>
</dbReference>
<dbReference type="InterPro" id="IPR038222">
    <property type="entry name" value="DHHA2_dom_sf"/>
</dbReference>
<dbReference type="HOGENOM" id="CLU_019358_1_0_1"/>
<dbReference type="Proteomes" id="UP000054302">
    <property type="component" value="Unassembled WGS sequence"/>
</dbReference>
<proteinExistence type="predicted"/>